<sequence>MTPPAAAAPGAAQAFAFACEGETLLGVLHRPPAGAPAAATGVVIVVGGPQYRAGSHRQFVHLARALAAGGHPVLRFDVRGMGDSSGALRSFEQITPDIGAAVDTLAARAGVGRVVLWGLCDGASAALLYLHERRDPRVAGVCLLNPWVRSEASLARTHVKHYYTRRLREREFWLKLLSGRVAGRALAELWRNLRRARGEAPPAAARTAGPFQQRMAEGWRGFGGGVLLVLSGDDYTAKEFLETCDASPAWQALLRRPGTRRQDLATADHTLSARADRDTVAALTLDWLQRLAARTP</sequence>
<gene>
    <name evidence="3" type="ORF">G7087_13550</name>
</gene>
<keyword evidence="4" id="KW-1185">Reference proteome</keyword>
<proteinExistence type="predicted"/>
<dbReference type="EMBL" id="JAAOCD010000006">
    <property type="protein sequence ID" value="NHK99405.1"/>
    <property type="molecule type" value="Genomic_DNA"/>
</dbReference>
<dbReference type="PANTHER" id="PTHR22946:SF9">
    <property type="entry name" value="POLYKETIDE TRANSFERASE AF380"/>
    <property type="match status" value="1"/>
</dbReference>
<comment type="caution">
    <text evidence="3">The sequence shown here is derived from an EMBL/GenBank/DDBJ whole genome shotgun (WGS) entry which is preliminary data.</text>
</comment>
<dbReference type="InterPro" id="IPR050261">
    <property type="entry name" value="FrsA_esterase"/>
</dbReference>
<evidence type="ECO:0000313" key="4">
    <source>
        <dbReference type="Proteomes" id="UP000802098"/>
    </source>
</evidence>
<dbReference type="NCBIfam" id="TIGR03100">
    <property type="entry name" value="hydr1_PEP"/>
    <property type="match status" value="1"/>
</dbReference>
<dbReference type="InterPro" id="IPR017531">
    <property type="entry name" value="Hydrolase-1_PEP"/>
</dbReference>
<name>A0ABX0I1F3_9BURK</name>
<dbReference type="GO" id="GO:0016787">
    <property type="term" value="F:hydrolase activity"/>
    <property type="evidence" value="ECO:0007669"/>
    <property type="project" value="UniProtKB-KW"/>
</dbReference>
<dbReference type="Pfam" id="PF12146">
    <property type="entry name" value="Hydrolase_4"/>
    <property type="match status" value="1"/>
</dbReference>
<keyword evidence="1 3" id="KW-0378">Hydrolase</keyword>
<dbReference type="SUPFAM" id="SSF53474">
    <property type="entry name" value="alpha/beta-Hydrolases"/>
    <property type="match status" value="1"/>
</dbReference>
<reference evidence="3 4" key="1">
    <citation type="submission" date="2020-03" db="EMBL/GenBank/DDBJ databases">
        <title>Rubrivivax benzoatilyticus JA2 (sequenced after 10 years sub-culturing).</title>
        <authorList>
            <person name="Gupta D."/>
            <person name="Chintalapati S."/>
            <person name="Chintalapati V.R."/>
        </authorList>
    </citation>
    <scope>NUCLEOTIDE SEQUENCE [LARGE SCALE GENOMIC DNA]</scope>
    <source>
        <strain evidence="3 4">JA2-Mal</strain>
    </source>
</reference>
<organism evidence="3 4">
    <name type="scientific">Rubrivivax benzoatilyticus</name>
    <dbReference type="NCBI Taxonomy" id="316997"/>
    <lineage>
        <taxon>Bacteria</taxon>
        <taxon>Pseudomonadati</taxon>
        <taxon>Pseudomonadota</taxon>
        <taxon>Betaproteobacteria</taxon>
        <taxon>Burkholderiales</taxon>
        <taxon>Sphaerotilaceae</taxon>
        <taxon>Rubrivivax</taxon>
    </lineage>
</organism>
<feature type="domain" description="Serine aminopeptidase S33" evidence="2">
    <location>
        <begin position="42"/>
        <end position="158"/>
    </location>
</feature>
<dbReference type="Proteomes" id="UP000802098">
    <property type="component" value="Unassembled WGS sequence"/>
</dbReference>
<evidence type="ECO:0000259" key="2">
    <source>
        <dbReference type="Pfam" id="PF12146"/>
    </source>
</evidence>
<dbReference type="Gene3D" id="3.40.50.1820">
    <property type="entry name" value="alpha/beta hydrolase"/>
    <property type="match status" value="1"/>
</dbReference>
<accession>A0ABX0I1F3</accession>
<dbReference type="PANTHER" id="PTHR22946">
    <property type="entry name" value="DIENELACTONE HYDROLASE DOMAIN-CONTAINING PROTEIN-RELATED"/>
    <property type="match status" value="1"/>
</dbReference>
<protein>
    <submittedName>
        <fullName evidence="3">Hydrolase 1, exosortase A system-associated</fullName>
    </submittedName>
</protein>
<evidence type="ECO:0000313" key="3">
    <source>
        <dbReference type="EMBL" id="NHK99405.1"/>
    </source>
</evidence>
<dbReference type="InterPro" id="IPR022742">
    <property type="entry name" value="Hydrolase_4"/>
</dbReference>
<evidence type="ECO:0000256" key="1">
    <source>
        <dbReference type="ARBA" id="ARBA00022801"/>
    </source>
</evidence>
<dbReference type="InterPro" id="IPR029058">
    <property type="entry name" value="AB_hydrolase_fold"/>
</dbReference>